<feature type="transmembrane region" description="Helical" evidence="6">
    <location>
        <begin position="113"/>
        <end position="133"/>
    </location>
</feature>
<dbReference type="EMBL" id="JACOFV010000021">
    <property type="protein sequence ID" value="MBC3864055.1"/>
    <property type="molecule type" value="Genomic_DNA"/>
</dbReference>
<dbReference type="InterPro" id="IPR000620">
    <property type="entry name" value="EamA_dom"/>
</dbReference>
<feature type="transmembrane region" description="Helical" evidence="6">
    <location>
        <begin position="61"/>
        <end position="80"/>
    </location>
</feature>
<dbReference type="SUPFAM" id="SSF103481">
    <property type="entry name" value="Multidrug resistance efflux transporter EmrE"/>
    <property type="match status" value="2"/>
</dbReference>
<evidence type="ECO:0000256" key="2">
    <source>
        <dbReference type="ARBA" id="ARBA00007362"/>
    </source>
</evidence>
<dbReference type="InterPro" id="IPR037185">
    <property type="entry name" value="EmrE-like"/>
</dbReference>
<comment type="similarity">
    <text evidence="2">Belongs to the EamA transporter family.</text>
</comment>
<dbReference type="AlphaFoldDB" id="A0A923HJ81"/>
<evidence type="ECO:0000256" key="3">
    <source>
        <dbReference type="ARBA" id="ARBA00022692"/>
    </source>
</evidence>
<keyword evidence="9" id="KW-1185">Reference proteome</keyword>
<keyword evidence="5 6" id="KW-0472">Membrane</keyword>
<organism evidence="8 9">
    <name type="scientific">Undibacterium jejuense</name>
    <dbReference type="NCBI Taxonomy" id="1344949"/>
    <lineage>
        <taxon>Bacteria</taxon>
        <taxon>Pseudomonadati</taxon>
        <taxon>Pseudomonadota</taxon>
        <taxon>Betaproteobacteria</taxon>
        <taxon>Burkholderiales</taxon>
        <taxon>Oxalobacteraceae</taxon>
        <taxon>Undibacterium</taxon>
    </lineage>
</organism>
<dbReference type="Proteomes" id="UP000634011">
    <property type="component" value="Unassembled WGS sequence"/>
</dbReference>
<dbReference type="InterPro" id="IPR050638">
    <property type="entry name" value="AA-Vitamin_Transporters"/>
</dbReference>
<gene>
    <name evidence="8" type="ORF">H8K32_18255</name>
</gene>
<feature type="domain" description="EamA" evidence="7">
    <location>
        <begin position="2"/>
        <end position="123"/>
    </location>
</feature>
<feature type="transmembrane region" description="Helical" evidence="6">
    <location>
        <begin position="170"/>
        <end position="190"/>
    </location>
</feature>
<feature type="transmembrane region" description="Helical" evidence="6">
    <location>
        <begin position="202"/>
        <end position="222"/>
    </location>
</feature>
<feature type="transmembrane region" description="Helical" evidence="6">
    <location>
        <begin position="33"/>
        <end position="49"/>
    </location>
</feature>
<sequence>MWLGFVGVAIFSLTLPFTRLAVAELNPVFVSMGRAVVATILAGLMMWLQKARLPQRSELKSLFIIACGVVLGFPLLSTLAMHQVPAAHGAIVLGILPLATALFAALRFHERPSLGFWLMAVMGSGLVLGFAFMQGAGRLQWADFALFGAVVLAAMGYAEGGRLAQSMSGLQVISWALILIFPVTLSLSIWSYLQYGLHASTAAWGGFAYVSVFSMFVGFLFWYKGLATGGIARVGQVQLLQPFMSLLGAAMIVGESLNLINMLFAVAVVVTVSLGRQMKIHR</sequence>
<keyword evidence="4 6" id="KW-1133">Transmembrane helix</keyword>
<evidence type="ECO:0000256" key="6">
    <source>
        <dbReference type="SAM" id="Phobius"/>
    </source>
</evidence>
<comment type="caution">
    <text evidence="8">The sequence shown here is derived from an EMBL/GenBank/DDBJ whole genome shotgun (WGS) entry which is preliminary data.</text>
</comment>
<evidence type="ECO:0000313" key="8">
    <source>
        <dbReference type="EMBL" id="MBC3864055.1"/>
    </source>
</evidence>
<feature type="transmembrane region" description="Helical" evidence="6">
    <location>
        <begin position="259"/>
        <end position="275"/>
    </location>
</feature>
<dbReference type="Pfam" id="PF00892">
    <property type="entry name" value="EamA"/>
    <property type="match status" value="2"/>
</dbReference>
<feature type="transmembrane region" description="Helical" evidence="6">
    <location>
        <begin position="86"/>
        <end position="106"/>
    </location>
</feature>
<dbReference type="PANTHER" id="PTHR32322:SF2">
    <property type="entry name" value="EAMA DOMAIN-CONTAINING PROTEIN"/>
    <property type="match status" value="1"/>
</dbReference>
<reference evidence="8" key="1">
    <citation type="submission" date="2020-08" db="EMBL/GenBank/DDBJ databases">
        <title>Novel species isolated from subtropical streams in China.</title>
        <authorList>
            <person name="Lu H."/>
        </authorList>
    </citation>
    <scope>NUCLEOTIDE SEQUENCE</scope>
    <source>
        <strain evidence="8">KACC 12607</strain>
    </source>
</reference>
<keyword evidence="3 6" id="KW-0812">Transmembrane</keyword>
<evidence type="ECO:0000256" key="5">
    <source>
        <dbReference type="ARBA" id="ARBA00023136"/>
    </source>
</evidence>
<evidence type="ECO:0000256" key="1">
    <source>
        <dbReference type="ARBA" id="ARBA00004141"/>
    </source>
</evidence>
<accession>A0A923HJ81</accession>
<dbReference type="PANTHER" id="PTHR32322">
    <property type="entry name" value="INNER MEMBRANE TRANSPORTER"/>
    <property type="match status" value="1"/>
</dbReference>
<evidence type="ECO:0000256" key="4">
    <source>
        <dbReference type="ARBA" id="ARBA00022989"/>
    </source>
</evidence>
<evidence type="ECO:0000313" key="9">
    <source>
        <dbReference type="Proteomes" id="UP000634011"/>
    </source>
</evidence>
<comment type="subcellular location">
    <subcellularLocation>
        <location evidence="1">Membrane</location>
        <topology evidence="1">Multi-pass membrane protein</topology>
    </subcellularLocation>
</comment>
<dbReference type="GO" id="GO:0016020">
    <property type="term" value="C:membrane"/>
    <property type="evidence" value="ECO:0007669"/>
    <property type="project" value="UniProtKB-SubCell"/>
</dbReference>
<protein>
    <submittedName>
        <fullName evidence="8">DMT family transporter</fullName>
    </submittedName>
</protein>
<evidence type="ECO:0000259" key="7">
    <source>
        <dbReference type="Pfam" id="PF00892"/>
    </source>
</evidence>
<proteinExistence type="inferred from homology"/>
<feature type="domain" description="EamA" evidence="7">
    <location>
        <begin position="141"/>
        <end position="273"/>
    </location>
</feature>
<name>A0A923HJ81_9BURK</name>